<dbReference type="AlphaFoldDB" id="Q2JGA3"/>
<dbReference type="InterPro" id="IPR027417">
    <property type="entry name" value="P-loop_NTPase"/>
</dbReference>
<gene>
    <name evidence="2" type="ordered locus">Francci3_0302</name>
</gene>
<dbReference type="Proteomes" id="UP000001937">
    <property type="component" value="Chromosome"/>
</dbReference>
<dbReference type="SUPFAM" id="SSF52540">
    <property type="entry name" value="P-loop containing nucleoside triphosphate hydrolases"/>
    <property type="match status" value="1"/>
</dbReference>
<dbReference type="RefSeq" id="WP_011434767.1">
    <property type="nucleotide sequence ID" value="NZ_MSEA01000014.1"/>
</dbReference>
<accession>Q2JGA3</accession>
<name>Q2JGA3_FRACC</name>
<evidence type="ECO:0000256" key="1">
    <source>
        <dbReference type="SAM" id="MobiDB-lite"/>
    </source>
</evidence>
<feature type="compositionally biased region" description="Low complexity" evidence="1">
    <location>
        <begin position="12"/>
        <end position="23"/>
    </location>
</feature>
<evidence type="ECO:0000313" key="3">
    <source>
        <dbReference type="Proteomes" id="UP000001937"/>
    </source>
</evidence>
<dbReference type="STRING" id="106370.Francci3_0302"/>
<protein>
    <submittedName>
        <fullName evidence="2">ABC-type multidrug transport system ATPase component</fullName>
    </submittedName>
</protein>
<feature type="region of interest" description="Disordered" evidence="1">
    <location>
        <begin position="1"/>
        <end position="33"/>
    </location>
</feature>
<keyword evidence="3" id="KW-1185">Reference proteome</keyword>
<accession>A0A1X1Q2D6</accession>
<organism evidence="2 3">
    <name type="scientific">Frankia casuarinae (strain DSM 45818 / CECT 9043 / HFP020203 / CcI3)</name>
    <dbReference type="NCBI Taxonomy" id="106370"/>
    <lineage>
        <taxon>Bacteria</taxon>
        <taxon>Bacillati</taxon>
        <taxon>Actinomycetota</taxon>
        <taxon>Actinomycetes</taxon>
        <taxon>Frankiales</taxon>
        <taxon>Frankiaceae</taxon>
        <taxon>Frankia</taxon>
    </lineage>
</organism>
<proteinExistence type="predicted"/>
<sequence>MMTTTGGPGSPSPGATRPGTTRPVPETDRPAAVDVQGLTKRYGRRTVVTGLDLTIPEGVVAGFVGPNGAGKPATEVADCSI</sequence>
<dbReference type="eggNOG" id="COG1131">
    <property type="taxonomic scope" value="Bacteria"/>
</dbReference>
<evidence type="ECO:0000313" key="2">
    <source>
        <dbReference type="EMBL" id="ABD09689.1"/>
    </source>
</evidence>
<reference evidence="2 3" key="1">
    <citation type="journal article" date="2007" name="Genome Res.">
        <title>Genome characteristics of facultatively symbiotic Frankia sp. strains reflect host range and host plant biogeography.</title>
        <authorList>
            <person name="Normand P."/>
            <person name="Lapierre P."/>
            <person name="Tisa L.S."/>
            <person name="Gogarten J.P."/>
            <person name="Alloisio N."/>
            <person name="Bagnarol E."/>
            <person name="Bassi C.A."/>
            <person name="Berry A.M."/>
            <person name="Bickhart D.M."/>
            <person name="Choisne N."/>
            <person name="Couloux A."/>
            <person name="Cournoyer B."/>
            <person name="Cruveiller S."/>
            <person name="Daubin V."/>
            <person name="Demange N."/>
            <person name="Francino M.P."/>
            <person name="Goltsman E."/>
            <person name="Huang Y."/>
            <person name="Kopp O.R."/>
            <person name="Labarre L."/>
            <person name="Lapidus A."/>
            <person name="Lavire C."/>
            <person name="Marechal J."/>
            <person name="Martinez M."/>
            <person name="Mastronunzio J.E."/>
            <person name="Mullin B.C."/>
            <person name="Niemann J."/>
            <person name="Pujic P."/>
            <person name="Rawnsley T."/>
            <person name="Rouy Z."/>
            <person name="Schenowitz C."/>
            <person name="Sellstedt A."/>
            <person name="Tavares F."/>
            <person name="Tomkins J.P."/>
            <person name="Vallenet D."/>
            <person name="Valverde C."/>
            <person name="Wall L.G."/>
            <person name="Wang Y."/>
            <person name="Medigue C."/>
            <person name="Benson D.R."/>
        </authorList>
    </citation>
    <scope>NUCLEOTIDE SEQUENCE [LARGE SCALE GENOMIC DNA]</scope>
    <source>
        <strain evidence="3">DSM 45818 / CECT 9043 / CcI3</strain>
    </source>
</reference>
<dbReference type="Gene3D" id="3.40.50.300">
    <property type="entry name" value="P-loop containing nucleotide triphosphate hydrolases"/>
    <property type="match status" value="1"/>
</dbReference>
<dbReference type="EMBL" id="CP000249">
    <property type="protein sequence ID" value="ABD09689.1"/>
    <property type="molecule type" value="Genomic_DNA"/>
</dbReference>
<dbReference type="HOGENOM" id="CLU_2568881_0_0_11"/>
<dbReference type="KEGG" id="fra:Francci3_0302"/>